<dbReference type="InterPro" id="IPR058281">
    <property type="entry name" value="DUF7975"/>
</dbReference>
<evidence type="ECO:0000259" key="2">
    <source>
        <dbReference type="Pfam" id="PF25930"/>
    </source>
</evidence>
<evidence type="ECO:0000313" key="4">
    <source>
        <dbReference type="Proteomes" id="UP000011519"/>
    </source>
</evidence>
<accession>M0AC97</accession>
<comment type="caution">
    <text evidence="3">The sequence shown here is derived from an EMBL/GenBank/DDBJ whole genome shotgun (WGS) entry which is preliminary data.</text>
</comment>
<dbReference type="OrthoDB" id="193911at2157"/>
<sequence length="177" mass="19343">MTRFDAEAPADRRKLYVDAITAHRTRARGFVTFEADERVFDSSTTDNETALESDDAGDGGSEAAGGSDSGSGSDSDSEGEDDMELDLDPSLGVPWLQFGDGTINLDCTDEELDRLKQLLNDFPVFKIEDIARPEDADGVNVHVSAKADRNRIGQFIDAVFQTVYGLPSSFRVWVVEL</sequence>
<dbReference type="RefSeq" id="WP_006651549.1">
    <property type="nucleotide sequence ID" value="NZ_AOIM01000009.1"/>
</dbReference>
<protein>
    <recommendedName>
        <fullName evidence="2">DUF7975 domain-containing protein</fullName>
    </recommendedName>
</protein>
<dbReference type="EMBL" id="AOIM01000009">
    <property type="protein sequence ID" value="ELY94978.1"/>
    <property type="molecule type" value="Genomic_DNA"/>
</dbReference>
<reference evidence="3 4" key="1">
    <citation type="journal article" date="2014" name="PLoS Genet.">
        <title>Phylogenetically driven sequencing of extremely halophilic archaea reveals strategies for static and dynamic osmo-response.</title>
        <authorList>
            <person name="Becker E.A."/>
            <person name="Seitzer P.M."/>
            <person name="Tritt A."/>
            <person name="Larsen D."/>
            <person name="Krusor M."/>
            <person name="Yao A.I."/>
            <person name="Wu D."/>
            <person name="Madern D."/>
            <person name="Eisen J.A."/>
            <person name="Darling A.E."/>
            <person name="Facciotti M.T."/>
        </authorList>
    </citation>
    <scope>NUCLEOTIDE SEQUENCE [LARGE SCALE GENOMIC DNA]</scope>
    <source>
        <strain evidence="3 4">JCM 10989</strain>
    </source>
</reference>
<dbReference type="Pfam" id="PF25930">
    <property type="entry name" value="DUF7975"/>
    <property type="match status" value="2"/>
</dbReference>
<feature type="domain" description="DUF7975" evidence="2">
    <location>
        <begin position="1"/>
        <end position="41"/>
    </location>
</feature>
<feature type="compositionally biased region" description="Acidic residues" evidence="1">
    <location>
        <begin position="75"/>
        <end position="84"/>
    </location>
</feature>
<evidence type="ECO:0000256" key="1">
    <source>
        <dbReference type="SAM" id="MobiDB-lite"/>
    </source>
</evidence>
<name>M0AC97_9EURY</name>
<dbReference type="Proteomes" id="UP000011519">
    <property type="component" value="Unassembled WGS sequence"/>
</dbReference>
<dbReference type="AlphaFoldDB" id="M0AC97"/>
<feature type="region of interest" description="Disordered" evidence="1">
    <location>
        <begin position="41"/>
        <end position="84"/>
    </location>
</feature>
<keyword evidence="4" id="KW-1185">Reference proteome</keyword>
<feature type="compositionally biased region" description="Gly residues" evidence="1">
    <location>
        <begin position="58"/>
        <end position="69"/>
    </location>
</feature>
<gene>
    <name evidence="3" type="ORF">C483_01381</name>
</gene>
<dbReference type="PATRIC" id="fig|1227493.4.peg.256"/>
<evidence type="ECO:0000313" key="3">
    <source>
        <dbReference type="EMBL" id="ELY94978.1"/>
    </source>
</evidence>
<proteinExistence type="predicted"/>
<organism evidence="3 4">
    <name type="scientific">Natrialba hulunbeirensis JCM 10989</name>
    <dbReference type="NCBI Taxonomy" id="1227493"/>
    <lineage>
        <taxon>Archaea</taxon>
        <taxon>Methanobacteriati</taxon>
        <taxon>Methanobacteriota</taxon>
        <taxon>Stenosarchaea group</taxon>
        <taxon>Halobacteria</taxon>
        <taxon>Halobacteriales</taxon>
        <taxon>Natrialbaceae</taxon>
        <taxon>Natrialba</taxon>
    </lineage>
</organism>
<feature type="domain" description="DUF7975" evidence="2">
    <location>
        <begin position="84"/>
        <end position="176"/>
    </location>
</feature>